<dbReference type="SUPFAM" id="SSF55874">
    <property type="entry name" value="ATPase domain of HSP90 chaperone/DNA topoisomerase II/histidine kinase"/>
    <property type="match status" value="1"/>
</dbReference>
<dbReference type="InterPro" id="IPR001638">
    <property type="entry name" value="Solute-binding_3/MltF_N"/>
</dbReference>
<dbReference type="PANTHER" id="PTHR43047">
    <property type="entry name" value="TWO-COMPONENT HISTIDINE PROTEIN KINASE"/>
    <property type="match status" value="1"/>
</dbReference>
<dbReference type="InterPro" id="IPR003661">
    <property type="entry name" value="HisK_dim/P_dom"/>
</dbReference>
<dbReference type="GO" id="GO:0000155">
    <property type="term" value="F:phosphorelay sensor kinase activity"/>
    <property type="evidence" value="ECO:0007669"/>
    <property type="project" value="InterPro"/>
</dbReference>
<evidence type="ECO:0000256" key="1">
    <source>
        <dbReference type="ARBA" id="ARBA00000085"/>
    </source>
</evidence>
<dbReference type="InterPro" id="IPR003594">
    <property type="entry name" value="HATPase_dom"/>
</dbReference>
<dbReference type="InterPro" id="IPR036641">
    <property type="entry name" value="HPT_dom_sf"/>
</dbReference>
<dbReference type="RefSeq" id="WP_146153304.1">
    <property type="nucleotide sequence ID" value="NZ_JANSLM010000014.1"/>
</dbReference>
<evidence type="ECO:0000256" key="3">
    <source>
        <dbReference type="ARBA" id="ARBA00022553"/>
    </source>
</evidence>
<dbReference type="SMART" id="SM00448">
    <property type="entry name" value="REC"/>
    <property type="match status" value="1"/>
</dbReference>
<dbReference type="InterPro" id="IPR004358">
    <property type="entry name" value="Sig_transdc_His_kin-like_C"/>
</dbReference>
<evidence type="ECO:0000313" key="9">
    <source>
        <dbReference type="EMBL" id="MDT8841830.1"/>
    </source>
</evidence>
<feature type="modified residue" description="4-aspartylphosphate" evidence="6">
    <location>
        <position position="932"/>
    </location>
</feature>
<dbReference type="PROSITE" id="PS50109">
    <property type="entry name" value="HIS_KIN"/>
    <property type="match status" value="1"/>
</dbReference>
<dbReference type="Pfam" id="PF00497">
    <property type="entry name" value="SBP_bac_3"/>
    <property type="match status" value="1"/>
</dbReference>
<evidence type="ECO:0000256" key="5">
    <source>
        <dbReference type="ARBA" id="ARBA00022777"/>
    </source>
</evidence>
<dbReference type="InterPro" id="IPR005467">
    <property type="entry name" value="His_kinase_dom"/>
</dbReference>
<protein>
    <recommendedName>
        <fullName evidence="2">histidine kinase</fullName>
        <ecNumber evidence="2">2.7.13.3</ecNumber>
    </recommendedName>
</protein>
<evidence type="ECO:0000256" key="6">
    <source>
        <dbReference type="PROSITE-ProRule" id="PRU00169"/>
    </source>
</evidence>
<dbReference type="Pfam" id="PF02518">
    <property type="entry name" value="HATPase_c"/>
    <property type="match status" value="1"/>
</dbReference>
<feature type="domain" description="Response regulatory" evidence="8">
    <location>
        <begin position="884"/>
        <end position="1002"/>
    </location>
</feature>
<dbReference type="Gene3D" id="3.30.565.10">
    <property type="entry name" value="Histidine kinase-like ATPase, C-terminal domain"/>
    <property type="match status" value="1"/>
</dbReference>
<dbReference type="AlphaFoldDB" id="A0AAP5UWF7"/>
<reference evidence="9" key="1">
    <citation type="submission" date="2022-08" db="EMBL/GenBank/DDBJ databases">
        <authorList>
            <person name="Kim S.-J."/>
        </authorList>
    </citation>
    <scope>NUCLEOTIDE SEQUENCE</scope>
    <source>
        <strain evidence="9">KJ</strain>
    </source>
</reference>
<dbReference type="EC" id="2.7.13.3" evidence="2"/>
<dbReference type="SMART" id="SM00387">
    <property type="entry name" value="HATPase_c"/>
    <property type="match status" value="1"/>
</dbReference>
<dbReference type="SUPFAM" id="SSF52172">
    <property type="entry name" value="CheY-like"/>
    <property type="match status" value="1"/>
</dbReference>
<feature type="domain" description="Histidine kinase" evidence="7">
    <location>
        <begin position="634"/>
        <end position="854"/>
    </location>
</feature>
<comment type="catalytic activity">
    <reaction evidence="1">
        <text>ATP + protein L-histidine = ADP + protein N-phospho-L-histidine.</text>
        <dbReference type="EC" id="2.7.13.3"/>
    </reaction>
</comment>
<evidence type="ECO:0000313" key="10">
    <source>
        <dbReference type="Proteomes" id="UP001246473"/>
    </source>
</evidence>
<organism evidence="9 10">
    <name type="scientific">Paraburkholderia fungorum</name>
    <dbReference type="NCBI Taxonomy" id="134537"/>
    <lineage>
        <taxon>Bacteria</taxon>
        <taxon>Pseudomonadati</taxon>
        <taxon>Pseudomonadota</taxon>
        <taxon>Betaproteobacteria</taxon>
        <taxon>Burkholderiales</taxon>
        <taxon>Burkholderiaceae</taxon>
        <taxon>Paraburkholderia</taxon>
    </lineage>
</organism>
<accession>A0AAP5UWF7</accession>
<comment type="caution">
    <text evidence="9">The sequence shown here is derived from an EMBL/GenBank/DDBJ whole genome shotgun (WGS) entry which is preliminary data.</text>
</comment>
<dbReference type="SUPFAM" id="SSF47226">
    <property type="entry name" value="Histidine-containing phosphotransfer domain, HPT domain"/>
    <property type="match status" value="1"/>
</dbReference>
<sequence length="1116" mass="118598">MPDTRDPGATRRTASRLRRALAAAAWVMMLAAAPRLSAAGIASGAEASERANPGLLARAPDRQGASSAALLRLGSQLAPTRFAAPLTLTSRQWLASHRMLTVGVWGNDYAPVQFRPGNNTMAGIAADYLHLLANSLDTPIRVRWFASQATALAALKSHDIDLLSVIGSPGAQAFDDVERVPYLRMPLAIVRRAGPALDTDGAWHGRAAVVEDQRDALAVLRRHQPAAAPPLDEPSLYRALAAVSLGEADYYIGDLVSATFCVEQGMYLNLRVARVDSAQTAFSVAVASDRPALKDAVETSFGALPAWLEASVLRRWAAGAAQDMQDGPLPLSPAERAWIAAHPVVPVGVDTADAPYTFVDSAGEFSGVHAELLKLIGRRTGLRFKVVARDTLPALEADLRAGHTALVTTLMPTPARNAFMAFSDPVMPLIWAIVAREGDASITSLRSLHGKRLALVTGHALASVVLAVHPSIRLVFVRTAADALDLVARGGADATLQTMGGASYSIERFFPNRLRIAGTAFDDPDQVRFGVSPAAPELLGILDKALAAITPAERAAIASRWLAHINYPSSTWDSLRRSVFRWLPWGLAALALAAVWNSLLQYQIRRRRQVERELRAARDAAERASADKSEFLALMSHEIRTPMSAVLGLLEQAQRRAAAGIADPAPLAIARRSALGLLELVGDLLDVHKSEAGELRVTPRAVDLRALLAETATLFAAAAHEKGIELRAETAPDVPHGARFDPLRLRQVIGNVLSNAVKFTERGEVVLHASLGVDPDGKPILCIDIRDTGEGIPPDELDRLFEPFRQTSAAAVRRGTGLGLVVVKRLVTLMNGSVDVTSAAGRGTCVLLRLPCIACDPPAAASGDGFESGSSGAPARLRAGASLRVLAVDDHPLNLRILADQLRELGCTPVEACDADAALATLDSGVDLMFTDCNMPGMSGLELTRLIRAAENGAARPRLPILGYTANALPEAHADCLAAGMDQVLVKPLALGQLAAALARWLPARFVMSEAREPPACEAAPQPVTPELAASLAEDLAALKASIDRGAWQTAADYAHRMRGVIACASPDEAVDHACIVLEMQACRRTPDIATALNAQYARLEALLQRHVAVVNAGRL</sequence>
<dbReference type="SUPFAM" id="SSF47384">
    <property type="entry name" value="Homodimeric domain of signal transducing histidine kinase"/>
    <property type="match status" value="1"/>
</dbReference>
<keyword evidence="5" id="KW-0418">Kinase</keyword>
<proteinExistence type="predicted"/>
<dbReference type="PRINTS" id="PR00344">
    <property type="entry name" value="BCTRLSENSOR"/>
</dbReference>
<dbReference type="Gene3D" id="3.40.190.10">
    <property type="entry name" value="Periplasmic binding protein-like II"/>
    <property type="match status" value="4"/>
</dbReference>
<dbReference type="CDD" id="cd16922">
    <property type="entry name" value="HATPase_EvgS-ArcB-TorS-like"/>
    <property type="match status" value="1"/>
</dbReference>
<name>A0AAP5UWF7_9BURK</name>
<gene>
    <name evidence="9" type="ORF">ParKJ_30835</name>
</gene>
<evidence type="ECO:0000259" key="8">
    <source>
        <dbReference type="PROSITE" id="PS50110"/>
    </source>
</evidence>
<dbReference type="SUPFAM" id="SSF53850">
    <property type="entry name" value="Periplasmic binding protein-like II"/>
    <property type="match status" value="2"/>
</dbReference>
<evidence type="ECO:0000259" key="7">
    <source>
        <dbReference type="PROSITE" id="PS50109"/>
    </source>
</evidence>
<dbReference type="PANTHER" id="PTHR43047:SF78">
    <property type="entry name" value="SENSORY_REGULATORY PROTEIN RPFC"/>
    <property type="match status" value="1"/>
</dbReference>
<dbReference type="PROSITE" id="PS50110">
    <property type="entry name" value="RESPONSE_REGULATORY"/>
    <property type="match status" value="1"/>
</dbReference>
<dbReference type="SMART" id="SM00062">
    <property type="entry name" value="PBPb"/>
    <property type="match status" value="2"/>
</dbReference>
<dbReference type="InterPro" id="IPR036890">
    <property type="entry name" value="HATPase_C_sf"/>
</dbReference>
<dbReference type="Pfam" id="PF00072">
    <property type="entry name" value="Response_reg"/>
    <property type="match status" value="1"/>
</dbReference>
<evidence type="ECO:0000256" key="2">
    <source>
        <dbReference type="ARBA" id="ARBA00012438"/>
    </source>
</evidence>
<dbReference type="InterPro" id="IPR011006">
    <property type="entry name" value="CheY-like_superfamily"/>
</dbReference>
<keyword evidence="3 6" id="KW-0597">Phosphoprotein</keyword>
<evidence type="ECO:0000256" key="4">
    <source>
        <dbReference type="ARBA" id="ARBA00022679"/>
    </source>
</evidence>
<dbReference type="Gene3D" id="1.10.287.130">
    <property type="match status" value="1"/>
</dbReference>
<dbReference type="Gene3D" id="3.40.50.2300">
    <property type="match status" value="1"/>
</dbReference>
<dbReference type="InterPro" id="IPR036097">
    <property type="entry name" value="HisK_dim/P_sf"/>
</dbReference>
<keyword evidence="4" id="KW-0808">Transferase</keyword>
<dbReference type="Proteomes" id="UP001246473">
    <property type="component" value="Unassembled WGS sequence"/>
</dbReference>
<dbReference type="EMBL" id="JANSLM010000014">
    <property type="protein sequence ID" value="MDT8841830.1"/>
    <property type="molecule type" value="Genomic_DNA"/>
</dbReference>
<dbReference type="SMART" id="SM00388">
    <property type="entry name" value="HisKA"/>
    <property type="match status" value="1"/>
</dbReference>
<dbReference type="InterPro" id="IPR001789">
    <property type="entry name" value="Sig_transdc_resp-reg_receiver"/>
</dbReference>
<dbReference type="InterPro" id="IPR049871">
    <property type="entry name" value="BvgS-like_periplasmic2"/>
</dbReference>
<dbReference type="CDD" id="cd17546">
    <property type="entry name" value="REC_hyHK_CKI1_RcsC-like"/>
    <property type="match status" value="1"/>
</dbReference>
<dbReference type="CDD" id="cd00082">
    <property type="entry name" value="HisKA"/>
    <property type="match status" value="1"/>
</dbReference>
<dbReference type="Pfam" id="PF00512">
    <property type="entry name" value="HisKA"/>
    <property type="match status" value="1"/>
</dbReference>
<dbReference type="CDD" id="cd13707">
    <property type="entry name" value="PBP2_BvgS_D2"/>
    <property type="match status" value="1"/>
</dbReference>